<dbReference type="Pfam" id="PF08843">
    <property type="entry name" value="AbiEii"/>
    <property type="match status" value="1"/>
</dbReference>
<dbReference type="RefSeq" id="WP_229880092.1">
    <property type="nucleotide sequence ID" value="NZ_BMSQ01000091.1"/>
</dbReference>
<evidence type="ECO:0000313" key="3">
    <source>
        <dbReference type="Proteomes" id="UP000549009"/>
    </source>
</evidence>
<sequence length="370" mass="39560">MARDTPYAAPASFYGALKHKAQLLARSQGLPVADVLSSYFFSRLLARVFHAQPEAWIVKGGHALLMRYAAAARLSQDIDIQRSTGAGAGIGEAVADLLRAAAYDLDDYLRFTPARTSMHERGAAGAKQVFRVHMGTHEVAVVKVYVVTGHALSTPPDVRRITPLIDLAWPGDWPEARLYPIVNHLADKVCALYERHQGSPSSRYRDLADILLISQRESVEGCYAQLALRTEARRRAAGATGVELALPQAFTPPGPTWPDRYPAAARQVPGLRGCATWPEAAAAAEAFLTPLLAPGPPGDWNPAGAAWQVRPEPGPRLTDHDAQRALAVVEQARERAAGAAAAVPQQSRPAAQPVHPAVPPPAGPGMAPGR</sequence>
<reference evidence="2 3" key="1">
    <citation type="submission" date="2020-08" db="EMBL/GenBank/DDBJ databases">
        <title>Genomic Encyclopedia of Type Strains, Phase III (KMG-III): the genomes of soil and plant-associated and newly described type strains.</title>
        <authorList>
            <person name="Whitman W."/>
        </authorList>
    </citation>
    <scope>NUCLEOTIDE SEQUENCE [LARGE SCALE GENOMIC DNA]</scope>
    <source>
        <strain evidence="2 3">CECT 3146</strain>
    </source>
</reference>
<dbReference type="EMBL" id="JACHJD010000077">
    <property type="protein sequence ID" value="MBB5110129.1"/>
    <property type="molecule type" value="Genomic_DNA"/>
</dbReference>
<name>A0A7W8F0E1_STRST</name>
<dbReference type="InterPro" id="IPR014942">
    <property type="entry name" value="AbiEii"/>
</dbReference>
<dbReference type="AlphaFoldDB" id="A0A7W8F0E1"/>
<proteinExistence type="predicted"/>
<comment type="caution">
    <text evidence="2">The sequence shown here is derived from an EMBL/GenBank/DDBJ whole genome shotgun (WGS) entry which is preliminary data.</text>
</comment>
<keyword evidence="3" id="KW-1185">Reference proteome</keyword>
<organism evidence="2 3">
    <name type="scientific">Streptomyces spectabilis</name>
    <dbReference type="NCBI Taxonomy" id="68270"/>
    <lineage>
        <taxon>Bacteria</taxon>
        <taxon>Bacillati</taxon>
        <taxon>Actinomycetota</taxon>
        <taxon>Actinomycetes</taxon>
        <taxon>Kitasatosporales</taxon>
        <taxon>Streptomycetaceae</taxon>
        <taxon>Streptomyces</taxon>
    </lineage>
</organism>
<feature type="compositionally biased region" description="Low complexity" evidence="1">
    <location>
        <begin position="337"/>
        <end position="355"/>
    </location>
</feature>
<protein>
    <recommendedName>
        <fullName evidence="4">Nucleotidyl transferase AbiEii/AbiGii toxin family protein</fullName>
    </recommendedName>
</protein>
<evidence type="ECO:0008006" key="4">
    <source>
        <dbReference type="Google" id="ProtNLM"/>
    </source>
</evidence>
<evidence type="ECO:0000256" key="1">
    <source>
        <dbReference type="SAM" id="MobiDB-lite"/>
    </source>
</evidence>
<evidence type="ECO:0000313" key="2">
    <source>
        <dbReference type="EMBL" id="MBB5110129.1"/>
    </source>
</evidence>
<dbReference type="Proteomes" id="UP000549009">
    <property type="component" value="Unassembled WGS sequence"/>
</dbReference>
<feature type="region of interest" description="Disordered" evidence="1">
    <location>
        <begin position="335"/>
        <end position="370"/>
    </location>
</feature>
<accession>A0A7W8F0E1</accession>
<gene>
    <name evidence="2" type="ORF">FHS40_009259</name>
</gene>